<comment type="caution">
    <text evidence="1">The sequence shown here is derived from an EMBL/GenBank/DDBJ whole genome shotgun (WGS) entry which is preliminary data.</text>
</comment>
<protein>
    <submittedName>
        <fullName evidence="1">Uncharacterized protein</fullName>
    </submittedName>
</protein>
<dbReference type="EMBL" id="BARS01019262">
    <property type="protein sequence ID" value="GAF88908.1"/>
    <property type="molecule type" value="Genomic_DNA"/>
</dbReference>
<evidence type="ECO:0000313" key="1">
    <source>
        <dbReference type="EMBL" id="GAF88908.1"/>
    </source>
</evidence>
<organism evidence="1">
    <name type="scientific">marine sediment metagenome</name>
    <dbReference type="NCBI Taxonomy" id="412755"/>
    <lineage>
        <taxon>unclassified sequences</taxon>
        <taxon>metagenomes</taxon>
        <taxon>ecological metagenomes</taxon>
    </lineage>
</organism>
<gene>
    <name evidence="1" type="ORF">S01H1_31240</name>
</gene>
<accession>X0T5X8</accession>
<proteinExistence type="predicted"/>
<name>X0T5X8_9ZZZZ</name>
<dbReference type="AlphaFoldDB" id="X0T5X8"/>
<feature type="non-terminal residue" evidence="1">
    <location>
        <position position="1"/>
    </location>
</feature>
<reference evidence="1" key="1">
    <citation type="journal article" date="2014" name="Front. Microbiol.">
        <title>High frequency of phylogenetically diverse reductive dehalogenase-homologous genes in deep subseafloor sedimentary metagenomes.</title>
        <authorList>
            <person name="Kawai M."/>
            <person name="Futagami T."/>
            <person name="Toyoda A."/>
            <person name="Takaki Y."/>
            <person name="Nishi S."/>
            <person name="Hori S."/>
            <person name="Arai W."/>
            <person name="Tsubouchi T."/>
            <person name="Morono Y."/>
            <person name="Uchiyama I."/>
            <person name="Ito T."/>
            <person name="Fujiyama A."/>
            <person name="Inagaki F."/>
            <person name="Takami H."/>
        </authorList>
    </citation>
    <scope>NUCLEOTIDE SEQUENCE</scope>
    <source>
        <strain evidence="1">Expedition CK06-06</strain>
    </source>
</reference>
<sequence>EVDVDEYECEECGKVWKMEDNAIKCERRDKCKHGDVCYFFYDNSELGGEYFAQIYPTTIIIDKRCRLCGSYLGKAQMRISEIEESVLSKLTFCSCNQDK</sequence>